<dbReference type="PANTHER" id="PTHR33202:SF7">
    <property type="entry name" value="FERRIC UPTAKE REGULATION PROTEIN"/>
    <property type="match status" value="1"/>
</dbReference>
<keyword evidence="6" id="KW-0804">Transcription</keyword>
<protein>
    <submittedName>
        <fullName evidence="7">Transcriptional repressor</fullName>
    </submittedName>
</protein>
<keyword evidence="4" id="KW-0805">Transcription regulation</keyword>
<keyword evidence="3" id="KW-0862">Zinc</keyword>
<reference evidence="7 8" key="1">
    <citation type="journal article" date="2019" name="Int. J. Syst. Evol. Microbiol.">
        <title>The Global Catalogue of Microorganisms (GCM) 10K type strain sequencing project: providing services to taxonomists for standard genome sequencing and annotation.</title>
        <authorList>
            <consortium name="The Broad Institute Genomics Platform"/>
            <consortium name="The Broad Institute Genome Sequencing Center for Infectious Disease"/>
            <person name="Wu L."/>
            <person name="Ma J."/>
        </authorList>
    </citation>
    <scope>NUCLEOTIDE SEQUENCE [LARGE SCALE GENOMIC DNA]</scope>
    <source>
        <strain evidence="7 8">JCM 15591</strain>
    </source>
</reference>
<dbReference type="Gene3D" id="1.10.10.10">
    <property type="entry name" value="Winged helix-like DNA-binding domain superfamily/Winged helix DNA-binding domain"/>
    <property type="match status" value="1"/>
</dbReference>
<evidence type="ECO:0000313" key="7">
    <source>
        <dbReference type="EMBL" id="GAA1750988.1"/>
    </source>
</evidence>
<organism evidence="7 8">
    <name type="scientific">Nostocoides vanveenii</name>
    <dbReference type="NCBI Taxonomy" id="330835"/>
    <lineage>
        <taxon>Bacteria</taxon>
        <taxon>Bacillati</taxon>
        <taxon>Actinomycetota</taxon>
        <taxon>Actinomycetes</taxon>
        <taxon>Micrococcales</taxon>
        <taxon>Intrasporangiaceae</taxon>
        <taxon>Nostocoides</taxon>
    </lineage>
</organism>
<keyword evidence="5" id="KW-0238">DNA-binding</keyword>
<evidence type="ECO:0000256" key="1">
    <source>
        <dbReference type="ARBA" id="ARBA00007957"/>
    </source>
</evidence>
<dbReference type="Gene3D" id="3.30.1490.190">
    <property type="match status" value="1"/>
</dbReference>
<evidence type="ECO:0000256" key="5">
    <source>
        <dbReference type="ARBA" id="ARBA00023125"/>
    </source>
</evidence>
<evidence type="ECO:0000256" key="3">
    <source>
        <dbReference type="ARBA" id="ARBA00022833"/>
    </source>
</evidence>
<evidence type="ECO:0000313" key="8">
    <source>
        <dbReference type="Proteomes" id="UP001501475"/>
    </source>
</evidence>
<dbReference type="InterPro" id="IPR036388">
    <property type="entry name" value="WH-like_DNA-bd_sf"/>
</dbReference>
<dbReference type="InterPro" id="IPR036390">
    <property type="entry name" value="WH_DNA-bd_sf"/>
</dbReference>
<dbReference type="Pfam" id="PF01475">
    <property type="entry name" value="FUR"/>
    <property type="match status" value="1"/>
</dbReference>
<dbReference type="EMBL" id="BAAAPN010000024">
    <property type="protein sequence ID" value="GAA1750988.1"/>
    <property type="molecule type" value="Genomic_DNA"/>
</dbReference>
<evidence type="ECO:0000256" key="2">
    <source>
        <dbReference type="ARBA" id="ARBA00022491"/>
    </source>
</evidence>
<keyword evidence="8" id="KW-1185">Reference proteome</keyword>
<comment type="similarity">
    <text evidence="1">Belongs to the Fur family.</text>
</comment>
<dbReference type="RefSeq" id="WP_344062755.1">
    <property type="nucleotide sequence ID" value="NZ_BAAAPN010000024.1"/>
</dbReference>
<comment type="caution">
    <text evidence="7">The sequence shown here is derived from an EMBL/GenBank/DDBJ whole genome shotgun (WGS) entry which is preliminary data.</text>
</comment>
<dbReference type="InterPro" id="IPR002481">
    <property type="entry name" value="FUR"/>
</dbReference>
<dbReference type="PANTHER" id="PTHR33202">
    <property type="entry name" value="ZINC UPTAKE REGULATION PROTEIN"/>
    <property type="match status" value="1"/>
</dbReference>
<keyword evidence="2" id="KW-0678">Repressor</keyword>
<accession>A0ABN2K9B2</accession>
<dbReference type="SUPFAM" id="SSF46785">
    <property type="entry name" value="Winged helix' DNA-binding domain"/>
    <property type="match status" value="1"/>
</dbReference>
<dbReference type="Proteomes" id="UP001501475">
    <property type="component" value="Unassembled WGS sequence"/>
</dbReference>
<evidence type="ECO:0000256" key="4">
    <source>
        <dbReference type="ARBA" id="ARBA00023015"/>
    </source>
</evidence>
<dbReference type="InterPro" id="IPR043135">
    <property type="entry name" value="Fur_C"/>
</dbReference>
<gene>
    <name evidence="7" type="ORF">GCM10009810_09150</name>
</gene>
<name>A0ABN2K9B2_9MICO</name>
<sequence length="149" mass="15996">MTDPDVDDLIDEVAERFRERGERMTSQRRAVVRALAATPGHLSAEDIQALADHGTLHLSSIYRSLEALAAVGVVQHIHLGHGATAYHLARAGAHLHLECRVCGAISDLPVRVLDGVAATLRTDHAFVLEPAHTALSGRCAGCADHEMSR</sequence>
<proteinExistence type="inferred from homology"/>
<evidence type="ECO:0000256" key="6">
    <source>
        <dbReference type="ARBA" id="ARBA00023163"/>
    </source>
</evidence>
<dbReference type="CDD" id="cd07153">
    <property type="entry name" value="Fur_like"/>
    <property type="match status" value="1"/>
</dbReference>